<feature type="domain" description="Transposase IS110-like N-terminal" evidence="1">
    <location>
        <begin position="6"/>
        <end position="145"/>
    </location>
</feature>
<feature type="domain" description="Transposase IS116/IS110/IS902 C-terminal" evidence="2">
    <location>
        <begin position="212"/>
        <end position="287"/>
    </location>
</feature>
<evidence type="ECO:0000259" key="2">
    <source>
        <dbReference type="Pfam" id="PF02371"/>
    </source>
</evidence>
<evidence type="ECO:0000313" key="3">
    <source>
        <dbReference type="EMBL" id="NML63577.1"/>
    </source>
</evidence>
<proteinExistence type="predicted"/>
<organism evidence="3 4">
    <name type="scientific">Massilia polaris</name>
    <dbReference type="NCBI Taxonomy" id="2728846"/>
    <lineage>
        <taxon>Bacteria</taxon>
        <taxon>Pseudomonadati</taxon>
        <taxon>Pseudomonadota</taxon>
        <taxon>Betaproteobacteria</taxon>
        <taxon>Burkholderiales</taxon>
        <taxon>Oxalobacteraceae</taxon>
        <taxon>Telluria group</taxon>
        <taxon>Massilia</taxon>
    </lineage>
</organism>
<dbReference type="Pfam" id="PF01548">
    <property type="entry name" value="DEDD_Tnp_IS110"/>
    <property type="match status" value="1"/>
</dbReference>
<dbReference type="NCBIfam" id="NF033542">
    <property type="entry name" value="transpos_IS110"/>
    <property type="match status" value="1"/>
</dbReference>
<comment type="caution">
    <text evidence="3">The sequence shown here is derived from an EMBL/GenBank/DDBJ whole genome shotgun (WGS) entry which is preliminary data.</text>
</comment>
<dbReference type="AlphaFoldDB" id="A0A848HRI3"/>
<gene>
    <name evidence="3" type="ORF">HHL21_21330</name>
</gene>
<sequence>MYATRVGVDLAKSVLQVHSVDRHEKVVARKKLNRAQMHAYFKSLAPSLVGMEACATSHYWARTLMSYGHRVELIAAQFVKPYVKGGKNDANDAEAICEAVGRPTMRFVAIKTVDQQVMQAEHRIRSRLVRARTALCNEIRGLLGEFGIVVPVGVPNLRKALPVIEDQEDSGLTPRFLMLLGELAEELRQIDDRVTLHDKRIQGAARADHRIRRLLEIEGIGPVSASALVAAVGDAKQFAGGRDMAAWLGLVPSQHSSGGKERLGGISKRGDTYLRTLLIHGARAALNVCGNKEDVRSKWAHSLATRRNRNIATVALANKNARIAWAVLSRDEDYRGAKR</sequence>
<dbReference type="InterPro" id="IPR003346">
    <property type="entry name" value="Transposase_20"/>
</dbReference>
<dbReference type="Pfam" id="PF02371">
    <property type="entry name" value="Transposase_20"/>
    <property type="match status" value="1"/>
</dbReference>
<dbReference type="GO" id="GO:0003677">
    <property type="term" value="F:DNA binding"/>
    <property type="evidence" value="ECO:0007669"/>
    <property type="project" value="InterPro"/>
</dbReference>
<name>A0A848HRI3_9BURK</name>
<dbReference type="EMBL" id="JABBGG010000027">
    <property type="protein sequence ID" value="NML63577.1"/>
    <property type="molecule type" value="Genomic_DNA"/>
</dbReference>
<protein>
    <submittedName>
        <fullName evidence="3">IS110 family transposase</fullName>
    </submittedName>
</protein>
<dbReference type="InterPro" id="IPR002525">
    <property type="entry name" value="Transp_IS110-like_N"/>
</dbReference>
<keyword evidence="4" id="KW-1185">Reference proteome</keyword>
<accession>A0A848HRI3</accession>
<evidence type="ECO:0000313" key="4">
    <source>
        <dbReference type="Proteomes" id="UP000583752"/>
    </source>
</evidence>
<reference evidence="3 4" key="1">
    <citation type="submission" date="2020-04" db="EMBL/GenBank/DDBJ databases">
        <title>Massilia sp. RP-1-19 isolated from soil.</title>
        <authorList>
            <person name="Dahal R.H."/>
        </authorList>
    </citation>
    <scope>NUCLEOTIDE SEQUENCE [LARGE SCALE GENOMIC DNA]</scope>
    <source>
        <strain evidence="3 4">RP-1-19</strain>
    </source>
</reference>
<dbReference type="RefSeq" id="WP_169469674.1">
    <property type="nucleotide sequence ID" value="NZ_JABBGG010000027.1"/>
</dbReference>
<dbReference type="InterPro" id="IPR047650">
    <property type="entry name" value="Transpos_IS110"/>
</dbReference>
<evidence type="ECO:0000259" key="1">
    <source>
        <dbReference type="Pfam" id="PF01548"/>
    </source>
</evidence>
<dbReference type="PANTHER" id="PTHR33055">
    <property type="entry name" value="TRANSPOSASE FOR INSERTION SEQUENCE ELEMENT IS1111A"/>
    <property type="match status" value="1"/>
</dbReference>
<dbReference type="GO" id="GO:0004803">
    <property type="term" value="F:transposase activity"/>
    <property type="evidence" value="ECO:0007669"/>
    <property type="project" value="InterPro"/>
</dbReference>
<dbReference type="PANTHER" id="PTHR33055:SF3">
    <property type="entry name" value="PUTATIVE TRANSPOSASE FOR IS117-RELATED"/>
    <property type="match status" value="1"/>
</dbReference>
<dbReference type="Proteomes" id="UP000583752">
    <property type="component" value="Unassembled WGS sequence"/>
</dbReference>
<dbReference type="GO" id="GO:0006313">
    <property type="term" value="P:DNA transposition"/>
    <property type="evidence" value="ECO:0007669"/>
    <property type="project" value="InterPro"/>
</dbReference>